<gene>
    <name evidence="7" type="ORF">2740</name>
</gene>
<evidence type="ECO:0000256" key="2">
    <source>
        <dbReference type="ARBA" id="ARBA00022692"/>
    </source>
</evidence>
<dbReference type="RefSeq" id="WP_046500053.1">
    <property type="nucleotide sequence ID" value="NZ_CGIH01000052.1"/>
</dbReference>
<feature type="transmembrane region" description="Helical" evidence="6">
    <location>
        <begin position="61"/>
        <end position="83"/>
    </location>
</feature>
<keyword evidence="8" id="KW-1185">Reference proteome</keyword>
<sequence>MNFLTPAEIAVAVCNAGKAKAEMALGKLIMLGILAGVYIGFGANLATKIGAATDAGSSANVFLFGAVFSVGLMLVVIAGAELFTGNNMACMAAVLNGKATWGGLFYNWVVVYFANFAGSLLLVYIIFAGMYWCTKDATGALAISGMGAKAVGIAQGKMSLTWSAAFFRGICCNWLVCLAVWMAFASKDVVGKIFGIFFPIMAFVSSGFEHCVANMFFIPMGLTIANAAPQATATAMKMTPDAVAQFFTYGNFINANLIPVTLGNIVGGAIFVGMAYWFVYLRDPAAKVAQDKGVKA</sequence>
<evidence type="ECO:0000256" key="6">
    <source>
        <dbReference type="SAM" id="Phobius"/>
    </source>
</evidence>
<accession>A0A0E4C9S6</accession>
<evidence type="ECO:0000256" key="4">
    <source>
        <dbReference type="ARBA" id="ARBA00023136"/>
    </source>
</evidence>
<dbReference type="Pfam" id="PF01226">
    <property type="entry name" value="Form_Nir_trans"/>
    <property type="match status" value="1"/>
</dbReference>
<proteinExistence type="inferred from homology"/>
<dbReference type="InterPro" id="IPR024002">
    <property type="entry name" value="For/NO2_transpt_CS"/>
</dbReference>
<dbReference type="PROSITE" id="PS01005">
    <property type="entry name" value="FORMATE_NITRITE_TP_1"/>
    <property type="match status" value="1"/>
</dbReference>
<dbReference type="PANTHER" id="PTHR30520:SF6">
    <property type="entry name" value="FORMATE_NITRATE FAMILY TRANSPORTER (EUROFUNG)"/>
    <property type="match status" value="1"/>
</dbReference>
<dbReference type="AlphaFoldDB" id="A0A0E4C9S6"/>
<evidence type="ECO:0000256" key="1">
    <source>
        <dbReference type="ARBA" id="ARBA00004141"/>
    </source>
</evidence>
<organism evidence="7 8">
    <name type="scientific">Syntrophomonas zehnderi OL-4</name>
    <dbReference type="NCBI Taxonomy" id="690567"/>
    <lineage>
        <taxon>Bacteria</taxon>
        <taxon>Bacillati</taxon>
        <taxon>Bacillota</taxon>
        <taxon>Clostridia</taxon>
        <taxon>Eubacteriales</taxon>
        <taxon>Syntrophomonadaceae</taxon>
        <taxon>Syntrophomonas</taxon>
    </lineage>
</organism>
<dbReference type="Proteomes" id="UP000045545">
    <property type="component" value="Unassembled WGS sequence"/>
</dbReference>
<dbReference type="OrthoDB" id="9786493at2"/>
<protein>
    <submittedName>
        <fullName evidence="7">Formate/nitrite transporter</fullName>
    </submittedName>
</protein>
<reference evidence="7 8" key="1">
    <citation type="submission" date="2015-03" db="EMBL/GenBank/DDBJ databases">
        <authorList>
            <person name="Murphy D."/>
        </authorList>
    </citation>
    <scope>NUCLEOTIDE SEQUENCE [LARGE SCALE GENOMIC DNA]</scope>
    <source>
        <strain evidence="7 8">OL-4</strain>
    </source>
</reference>
<dbReference type="PANTHER" id="PTHR30520">
    <property type="entry name" value="FORMATE TRANSPORTER-RELATED"/>
    <property type="match status" value="1"/>
</dbReference>
<dbReference type="NCBIfam" id="TIGR00790">
    <property type="entry name" value="fnt"/>
    <property type="match status" value="1"/>
</dbReference>
<feature type="transmembrane region" description="Helical" evidence="6">
    <location>
        <begin position="196"/>
        <end position="218"/>
    </location>
</feature>
<keyword evidence="3 6" id="KW-1133">Transmembrane helix</keyword>
<dbReference type="STRING" id="690567.2740"/>
<name>A0A0E4C9S6_9FIRM</name>
<dbReference type="Gene3D" id="1.20.1080.10">
    <property type="entry name" value="Glycerol uptake facilitator protein"/>
    <property type="match status" value="1"/>
</dbReference>
<evidence type="ECO:0000256" key="3">
    <source>
        <dbReference type="ARBA" id="ARBA00022989"/>
    </source>
</evidence>
<dbReference type="GO" id="GO:0015499">
    <property type="term" value="F:formate transmembrane transporter activity"/>
    <property type="evidence" value="ECO:0007669"/>
    <property type="project" value="TreeGrafter"/>
</dbReference>
<dbReference type="EMBL" id="CGIH01000052">
    <property type="protein sequence ID" value="CFY10067.1"/>
    <property type="molecule type" value="Genomic_DNA"/>
</dbReference>
<evidence type="ECO:0000313" key="8">
    <source>
        <dbReference type="Proteomes" id="UP000045545"/>
    </source>
</evidence>
<dbReference type="InterPro" id="IPR000292">
    <property type="entry name" value="For/NO2_transpt"/>
</dbReference>
<dbReference type="PROSITE" id="PS01006">
    <property type="entry name" value="FORMATE_NITRITE_TP_2"/>
    <property type="match status" value="1"/>
</dbReference>
<comment type="similarity">
    <text evidence="5">Belongs to the FNT transporter (TC 1.A.16) family.</text>
</comment>
<keyword evidence="2 6" id="KW-0812">Transmembrane</keyword>
<keyword evidence="4 6" id="KW-0472">Membrane</keyword>
<comment type="subcellular location">
    <subcellularLocation>
        <location evidence="1">Membrane</location>
        <topology evidence="1">Multi-pass membrane protein</topology>
    </subcellularLocation>
</comment>
<evidence type="ECO:0000313" key="7">
    <source>
        <dbReference type="EMBL" id="CFY10067.1"/>
    </source>
</evidence>
<feature type="transmembrane region" description="Helical" evidence="6">
    <location>
        <begin position="28"/>
        <end position="49"/>
    </location>
</feature>
<evidence type="ECO:0000256" key="5">
    <source>
        <dbReference type="ARBA" id="ARBA00049660"/>
    </source>
</evidence>
<feature type="transmembrane region" description="Helical" evidence="6">
    <location>
        <begin position="257"/>
        <end position="279"/>
    </location>
</feature>
<dbReference type="GO" id="GO:0005886">
    <property type="term" value="C:plasma membrane"/>
    <property type="evidence" value="ECO:0007669"/>
    <property type="project" value="TreeGrafter"/>
</dbReference>
<dbReference type="InterPro" id="IPR023271">
    <property type="entry name" value="Aquaporin-like"/>
</dbReference>
<feature type="transmembrane region" description="Helical" evidence="6">
    <location>
        <begin position="165"/>
        <end position="184"/>
    </location>
</feature>
<feature type="transmembrane region" description="Helical" evidence="6">
    <location>
        <begin position="104"/>
        <end position="127"/>
    </location>
</feature>